<organism evidence="2 3">
    <name type="scientific">Desulfatibacillum aliphaticivorans</name>
    <dbReference type="NCBI Taxonomy" id="218208"/>
    <lineage>
        <taxon>Bacteria</taxon>
        <taxon>Pseudomonadati</taxon>
        <taxon>Thermodesulfobacteriota</taxon>
        <taxon>Desulfobacteria</taxon>
        <taxon>Desulfobacterales</taxon>
        <taxon>Desulfatibacillaceae</taxon>
        <taxon>Desulfatibacillum</taxon>
    </lineage>
</organism>
<dbReference type="eggNOG" id="ENOG50335SX">
    <property type="taxonomic scope" value="Bacteria"/>
</dbReference>
<dbReference type="KEGG" id="dal:Dalk_3548"/>
<sequence>MGRVFSDEPNKLTIQDNVSNSKIVLFYRTPLPSEMAAYHNETVRRKGKKLEVRVAQARLKYGEKILVGFRDGDFARAVKENEEVKTVPMASDPNSPNYCQDWKDQVMKNASDLVMLLAGHVFDSSAEVEETDEPETGEDAEKN</sequence>
<dbReference type="Proteomes" id="UP000000739">
    <property type="component" value="Chromosome"/>
</dbReference>
<name>B8FC31_DESAL</name>
<reference evidence="2 3" key="1">
    <citation type="journal article" date="2012" name="Environ. Microbiol.">
        <title>The genome sequence of Desulfatibacillum alkenivorans AK-01: a blueprint for anaerobic alkane oxidation.</title>
        <authorList>
            <person name="Callaghan A.V."/>
            <person name="Morris B.E."/>
            <person name="Pereira I.A."/>
            <person name="McInerney M.J."/>
            <person name="Austin R.N."/>
            <person name="Groves J.T."/>
            <person name="Kukor J.J."/>
            <person name="Suflita J.M."/>
            <person name="Young L.Y."/>
            <person name="Zylstra G.J."/>
            <person name="Wawrik B."/>
        </authorList>
    </citation>
    <scope>NUCLEOTIDE SEQUENCE [LARGE SCALE GENOMIC DNA]</scope>
    <source>
        <strain evidence="2 3">AK-01</strain>
    </source>
</reference>
<evidence type="ECO:0000256" key="1">
    <source>
        <dbReference type="SAM" id="MobiDB-lite"/>
    </source>
</evidence>
<protein>
    <submittedName>
        <fullName evidence="2">Uncharacterized protein</fullName>
    </submittedName>
</protein>
<evidence type="ECO:0000313" key="2">
    <source>
        <dbReference type="EMBL" id="ACL05236.1"/>
    </source>
</evidence>
<dbReference type="HOGENOM" id="CLU_1937095_0_0_7"/>
<proteinExistence type="predicted"/>
<feature type="compositionally biased region" description="Acidic residues" evidence="1">
    <location>
        <begin position="126"/>
        <end position="143"/>
    </location>
</feature>
<keyword evidence="3" id="KW-1185">Reference proteome</keyword>
<dbReference type="RefSeq" id="WP_015948293.1">
    <property type="nucleotide sequence ID" value="NC_011768.1"/>
</dbReference>
<dbReference type="AlphaFoldDB" id="B8FC31"/>
<accession>B8FC31</accession>
<gene>
    <name evidence="2" type="ordered locus">Dalk_3548</name>
</gene>
<feature type="region of interest" description="Disordered" evidence="1">
    <location>
        <begin position="124"/>
        <end position="143"/>
    </location>
</feature>
<evidence type="ECO:0000313" key="3">
    <source>
        <dbReference type="Proteomes" id="UP000000739"/>
    </source>
</evidence>
<dbReference type="EMBL" id="CP001322">
    <property type="protein sequence ID" value="ACL05236.1"/>
    <property type="molecule type" value="Genomic_DNA"/>
</dbReference>